<dbReference type="EMBL" id="BMQS01000012">
    <property type="protein sequence ID" value="GGT97869.1"/>
    <property type="molecule type" value="Genomic_DNA"/>
</dbReference>
<dbReference type="InterPro" id="IPR002397">
    <property type="entry name" value="Cyt_P450_B"/>
</dbReference>
<dbReference type="Proteomes" id="UP000276741">
    <property type="component" value="Chromosome"/>
</dbReference>
<gene>
    <name evidence="9" type="ORF">GCM10007116_14270</name>
    <name evidence="8" type="ORF">HS1genome_2110</name>
</gene>
<dbReference type="Pfam" id="PF00067">
    <property type="entry name" value="p450"/>
    <property type="match status" value="1"/>
</dbReference>
<keyword evidence="5 7" id="KW-0408">Iron</keyword>
<keyword evidence="10" id="KW-1185">Reference proteome</keyword>
<organism evidence="8 10">
    <name type="scientific">Sulfodiicoccus acidiphilus</name>
    <dbReference type="NCBI Taxonomy" id="1670455"/>
    <lineage>
        <taxon>Archaea</taxon>
        <taxon>Thermoproteota</taxon>
        <taxon>Thermoprotei</taxon>
        <taxon>Sulfolobales</taxon>
        <taxon>Sulfolobaceae</taxon>
        <taxon>Sulfodiicoccus</taxon>
    </lineage>
</organism>
<evidence type="ECO:0000256" key="5">
    <source>
        <dbReference type="ARBA" id="ARBA00023004"/>
    </source>
</evidence>
<dbReference type="EMBL" id="AP018553">
    <property type="protein sequence ID" value="BBD73721.1"/>
    <property type="molecule type" value="Genomic_DNA"/>
</dbReference>
<dbReference type="GeneID" id="38667569"/>
<reference evidence="10" key="2">
    <citation type="submission" date="2018-04" db="EMBL/GenBank/DDBJ databases">
        <title>Complete genome sequence of Sulfodiicoccus acidiphilus strain HS-1.</title>
        <authorList>
            <person name="Sakai H.D."/>
            <person name="Kurosawa N."/>
        </authorList>
    </citation>
    <scope>NUCLEOTIDE SEQUENCE [LARGE SCALE GENOMIC DNA]</scope>
    <source>
        <strain evidence="10">HS-1</strain>
    </source>
</reference>
<reference evidence="8" key="3">
    <citation type="journal article" date="2019" name="BMC Res. Notes">
        <title>Complete genome sequence of the Sulfodiicoccus acidiphilus strain HS-1T, the first crenarchaeon that lacks polB3, isolated from an acidic hot spring in Ohwaku-dani, Hakone, Japan.</title>
        <authorList>
            <person name="Sakai H.D."/>
            <person name="Kurosawa N."/>
        </authorList>
    </citation>
    <scope>NUCLEOTIDE SEQUENCE</scope>
    <source>
        <strain evidence="8">HS-1</strain>
    </source>
</reference>
<dbReference type="PROSITE" id="PS00086">
    <property type="entry name" value="CYTOCHROME_P450"/>
    <property type="match status" value="1"/>
</dbReference>
<evidence type="ECO:0000256" key="4">
    <source>
        <dbReference type="ARBA" id="ARBA00023002"/>
    </source>
</evidence>
<evidence type="ECO:0000256" key="3">
    <source>
        <dbReference type="ARBA" id="ARBA00022723"/>
    </source>
</evidence>
<evidence type="ECO:0000313" key="8">
    <source>
        <dbReference type="EMBL" id="BBD73721.1"/>
    </source>
</evidence>
<dbReference type="KEGG" id="sacd:HS1genome_2110"/>
<dbReference type="InterPro" id="IPR036396">
    <property type="entry name" value="Cyt_P450_sf"/>
</dbReference>
<accession>A0A348B6B9</accession>
<keyword evidence="6 7" id="KW-0503">Monooxygenase</keyword>
<keyword evidence="2 7" id="KW-0349">Heme</keyword>
<dbReference type="GO" id="GO:0005506">
    <property type="term" value="F:iron ion binding"/>
    <property type="evidence" value="ECO:0007669"/>
    <property type="project" value="InterPro"/>
</dbReference>
<dbReference type="FunFam" id="1.10.630.10:FF:000018">
    <property type="entry name" value="Cytochrome P450 monooxygenase"/>
    <property type="match status" value="1"/>
</dbReference>
<evidence type="ECO:0000313" key="10">
    <source>
        <dbReference type="Proteomes" id="UP000276741"/>
    </source>
</evidence>
<dbReference type="SUPFAM" id="SSF48264">
    <property type="entry name" value="Cytochrome P450"/>
    <property type="match status" value="1"/>
</dbReference>
<dbReference type="GO" id="GO:0004497">
    <property type="term" value="F:monooxygenase activity"/>
    <property type="evidence" value="ECO:0007669"/>
    <property type="project" value="UniProtKB-KW"/>
</dbReference>
<proteinExistence type="inferred from homology"/>
<keyword evidence="3 7" id="KW-0479">Metal-binding</keyword>
<dbReference type="GO" id="GO:0020037">
    <property type="term" value="F:heme binding"/>
    <property type="evidence" value="ECO:0007669"/>
    <property type="project" value="InterPro"/>
</dbReference>
<dbReference type="PRINTS" id="PR00385">
    <property type="entry name" value="P450"/>
</dbReference>
<dbReference type="AlphaFoldDB" id="A0A348B6B9"/>
<dbReference type="Proteomes" id="UP000616143">
    <property type="component" value="Unassembled WGS sequence"/>
</dbReference>
<evidence type="ECO:0000256" key="1">
    <source>
        <dbReference type="ARBA" id="ARBA00010617"/>
    </source>
</evidence>
<dbReference type="PANTHER" id="PTHR46696">
    <property type="entry name" value="P450, PUTATIVE (EUROFUNG)-RELATED"/>
    <property type="match status" value="1"/>
</dbReference>
<protein>
    <submittedName>
        <fullName evidence="8">Cytochrome P450</fullName>
    </submittedName>
</protein>
<evidence type="ECO:0000256" key="6">
    <source>
        <dbReference type="ARBA" id="ARBA00023033"/>
    </source>
</evidence>
<sequence length="387" mass="43871">MDELSPQFLLDPYPWLAHMRRNDPVHFDGEAWNVFLYEDVRNVLNQYQLFSSGFSGYDQTTAEELRTNRANELFDIPTKYTMLTADPPLHDELRSVTSPFFSPSHLATIENFVRETARALIRNSGNRFDLIRDFAVPLPIEVISKLLGLSRQDSSKVKRWSDAIALNLGKDSGMPTDWSALTEMLQFVNETLDSHKEGEDLISKIRRAEFRGKRLSRIEQLAYTVLLLIAGNETTTNLIGNAAVTLTRFHRWDSVSGGESTTWAVEEVLRFAPPVRRTFRVARRDVELRGRRIREGEGIRVWIASANRDESVFEEPDSFNPSRKPNPHLSFGSGIHLCLGAPLARLEARIALEELRNSGVRVKIEGLEPLPNVILNGFRSIPAEVGT</sequence>
<comment type="similarity">
    <text evidence="1 7">Belongs to the cytochrome P450 family.</text>
</comment>
<dbReference type="Gene3D" id="1.10.630.10">
    <property type="entry name" value="Cytochrome P450"/>
    <property type="match status" value="1"/>
</dbReference>
<evidence type="ECO:0000256" key="2">
    <source>
        <dbReference type="ARBA" id="ARBA00022617"/>
    </source>
</evidence>
<keyword evidence="4 7" id="KW-0560">Oxidoreductase</keyword>
<evidence type="ECO:0000256" key="7">
    <source>
        <dbReference type="RuleBase" id="RU000461"/>
    </source>
</evidence>
<evidence type="ECO:0000313" key="9">
    <source>
        <dbReference type="EMBL" id="GGT97869.1"/>
    </source>
</evidence>
<dbReference type="InterPro" id="IPR017972">
    <property type="entry name" value="Cyt_P450_CS"/>
</dbReference>
<name>A0A348B6B9_9CREN</name>
<dbReference type="InterPro" id="IPR001128">
    <property type="entry name" value="Cyt_P450"/>
</dbReference>
<reference evidence="9" key="1">
    <citation type="journal article" date="2014" name="Int. J. Syst. Evol. Microbiol.">
        <title>Complete genome sequence of Corynebacterium casei LMG S-19264T (=DSM 44701T), isolated from a smear-ripened cheese.</title>
        <authorList>
            <consortium name="US DOE Joint Genome Institute (JGI-PGF)"/>
            <person name="Walter F."/>
            <person name="Albersmeier A."/>
            <person name="Kalinowski J."/>
            <person name="Ruckert C."/>
        </authorList>
    </citation>
    <scope>NUCLEOTIDE SEQUENCE</scope>
    <source>
        <strain evidence="9">JCM 31740</strain>
    </source>
</reference>
<dbReference type="RefSeq" id="WP_229768211.1">
    <property type="nucleotide sequence ID" value="NZ_AP018553.1"/>
</dbReference>
<reference evidence="9" key="4">
    <citation type="submission" date="2020-09" db="EMBL/GenBank/DDBJ databases">
        <authorList>
            <person name="Sun Q."/>
            <person name="Ohkuma M."/>
        </authorList>
    </citation>
    <scope>NUCLEOTIDE SEQUENCE</scope>
    <source>
        <strain evidence="9">JCM 31740</strain>
    </source>
</reference>
<dbReference type="PANTHER" id="PTHR46696:SF1">
    <property type="entry name" value="CYTOCHROME P450 YJIB-RELATED"/>
    <property type="match status" value="1"/>
</dbReference>
<dbReference type="PRINTS" id="PR00359">
    <property type="entry name" value="BP450"/>
</dbReference>
<dbReference type="GO" id="GO:0016705">
    <property type="term" value="F:oxidoreductase activity, acting on paired donors, with incorporation or reduction of molecular oxygen"/>
    <property type="evidence" value="ECO:0007669"/>
    <property type="project" value="InterPro"/>
</dbReference>